<reference evidence="1" key="1">
    <citation type="submission" date="2019-03" db="EMBL/GenBank/DDBJ databases">
        <authorList>
            <person name="Danneels B."/>
        </authorList>
    </citation>
    <scope>NUCLEOTIDE SEQUENCE</scope>
</reference>
<gene>
    <name evidence="1" type="ORF">AMP9_2096</name>
</gene>
<sequence>MQKEKKVNHLSIFLIKQQFKTNHQVIKIEACDAPVEVAIAGHGAGQLFVKKNPPSPPKWSALFKEFVNPKGLAVEGVAAAFFLKINERCFVLAFGQGGRFLLRDDVIEERFGLLCALNAVGPKTFRCVDVQSLNAIESHMRIQSGQETTPDQFGLSIEQDMLKAIVGAPKNPILGNRMAGSDALAVSVKLDLSDLPFLLDQYRKLFEAELNAEDYQWVNNISTTKSAAVINALEHALEAKMAADQFDGIWLSIPEIIEWTMVKGFMYSPYGGGILHPDINMEGFRDTVDGPITLEMLRARHVHCADADHKKVFKSWSVFKCLYAEIELDGVTHVLNDGKWFSIAKDFVERTNQDYAAIPASNIKLPEYQGGGEGVYNAQVAALEPAIYDLLDDKKKVMHGGGHGQVEICDLFSSSRELIHVKMYGKSSVLSHLFAQGFVSGQLIQIDPKFREKVRAQLAPTHRELLKVEPKPEHESFTITYAVISDAPGADLRLPFFSKVNLVNTRKVLRGFGYKVELLKIAVNDVYAKTVAIPPKKGKKKA</sequence>
<organism evidence="1">
    <name type="scientific">plant metagenome</name>
    <dbReference type="NCBI Taxonomy" id="1297885"/>
    <lineage>
        <taxon>unclassified sequences</taxon>
        <taxon>metagenomes</taxon>
        <taxon>organismal metagenomes</taxon>
    </lineage>
</organism>
<dbReference type="EMBL" id="CAADHY010000006">
    <property type="protein sequence ID" value="VFR16381.1"/>
    <property type="molecule type" value="Genomic_DNA"/>
</dbReference>
<protein>
    <recommendedName>
        <fullName evidence="2">Sporadically distributed protein, TIGR04141 family</fullName>
    </recommendedName>
</protein>
<proteinExistence type="predicted"/>
<name>A0A484NUB2_9ZZZZ</name>
<evidence type="ECO:0000313" key="1">
    <source>
        <dbReference type="EMBL" id="VFR16381.1"/>
    </source>
</evidence>
<dbReference type="NCBIfam" id="TIGR04141">
    <property type="entry name" value="TIGR04141 family sporadically distributed protein"/>
    <property type="match status" value="1"/>
</dbReference>
<dbReference type="AlphaFoldDB" id="A0A484NUB2"/>
<dbReference type="Pfam" id="PF19614">
    <property type="entry name" value="DUF6119"/>
    <property type="match status" value="1"/>
</dbReference>
<evidence type="ECO:0008006" key="2">
    <source>
        <dbReference type="Google" id="ProtNLM"/>
    </source>
</evidence>
<dbReference type="InterPro" id="IPR026487">
    <property type="entry name" value="CHP04141"/>
</dbReference>
<accession>A0A484NUB2</accession>